<reference evidence="2" key="1">
    <citation type="journal article" date="2020" name="Stud. Mycol.">
        <title>101 Dothideomycetes genomes: a test case for predicting lifestyles and emergence of pathogens.</title>
        <authorList>
            <person name="Haridas S."/>
            <person name="Albert R."/>
            <person name="Binder M."/>
            <person name="Bloem J."/>
            <person name="Labutti K."/>
            <person name="Salamov A."/>
            <person name="Andreopoulos B."/>
            <person name="Baker S."/>
            <person name="Barry K."/>
            <person name="Bills G."/>
            <person name="Bluhm B."/>
            <person name="Cannon C."/>
            <person name="Castanera R."/>
            <person name="Culley D."/>
            <person name="Daum C."/>
            <person name="Ezra D."/>
            <person name="Gonzalez J."/>
            <person name="Henrissat B."/>
            <person name="Kuo A."/>
            <person name="Liang C."/>
            <person name="Lipzen A."/>
            <person name="Lutzoni F."/>
            <person name="Magnuson J."/>
            <person name="Mondo S."/>
            <person name="Nolan M."/>
            <person name="Ohm R."/>
            <person name="Pangilinan J."/>
            <person name="Park H.-J."/>
            <person name="Ramirez L."/>
            <person name="Alfaro M."/>
            <person name="Sun H."/>
            <person name="Tritt A."/>
            <person name="Yoshinaga Y."/>
            <person name="Zwiers L.-H."/>
            <person name="Turgeon B."/>
            <person name="Goodwin S."/>
            <person name="Spatafora J."/>
            <person name="Crous P."/>
            <person name="Grigoriev I."/>
        </authorList>
    </citation>
    <scope>NUCLEOTIDE SEQUENCE</scope>
    <source>
        <strain evidence="2">CBS 269.34</strain>
    </source>
</reference>
<feature type="region of interest" description="Disordered" evidence="1">
    <location>
        <begin position="15"/>
        <end position="100"/>
    </location>
</feature>
<dbReference type="AlphaFoldDB" id="A0A6A6RGI1"/>
<proteinExistence type="predicted"/>
<organism evidence="2 3">
    <name type="scientific">Lophium mytilinum</name>
    <dbReference type="NCBI Taxonomy" id="390894"/>
    <lineage>
        <taxon>Eukaryota</taxon>
        <taxon>Fungi</taxon>
        <taxon>Dikarya</taxon>
        <taxon>Ascomycota</taxon>
        <taxon>Pezizomycotina</taxon>
        <taxon>Dothideomycetes</taxon>
        <taxon>Pleosporomycetidae</taxon>
        <taxon>Mytilinidiales</taxon>
        <taxon>Mytilinidiaceae</taxon>
        <taxon>Lophium</taxon>
    </lineage>
</organism>
<feature type="compositionally biased region" description="Low complexity" evidence="1">
    <location>
        <begin position="15"/>
        <end position="25"/>
    </location>
</feature>
<protein>
    <submittedName>
        <fullName evidence="2">Uncharacterized protein</fullName>
    </submittedName>
</protein>
<evidence type="ECO:0000256" key="1">
    <source>
        <dbReference type="SAM" id="MobiDB-lite"/>
    </source>
</evidence>
<feature type="compositionally biased region" description="Low complexity" evidence="1">
    <location>
        <begin position="83"/>
        <end position="92"/>
    </location>
</feature>
<evidence type="ECO:0000313" key="3">
    <source>
        <dbReference type="Proteomes" id="UP000799750"/>
    </source>
</evidence>
<gene>
    <name evidence="2" type="ORF">BU16DRAFT_554902</name>
</gene>
<dbReference type="EMBL" id="MU004181">
    <property type="protein sequence ID" value="KAF2502870.1"/>
    <property type="molecule type" value="Genomic_DNA"/>
</dbReference>
<name>A0A6A6RGI1_9PEZI</name>
<accession>A0A6A6RGI1</accession>
<evidence type="ECO:0000313" key="2">
    <source>
        <dbReference type="EMBL" id="KAF2502870.1"/>
    </source>
</evidence>
<sequence length="116" mass="13405">MTKLKFGLLGLGAYKLGKSSSSKESNPPPPPPPRYEEPVRRTGREPEYTPQRYYQEAPPQRYYQEAPPQNRYPEDEKKYYNGRSSLSLRSRSQNQAFDNDDVSYVLSPLAEIPFQS</sequence>
<feature type="compositionally biased region" description="Basic and acidic residues" evidence="1">
    <location>
        <begin position="34"/>
        <end position="47"/>
    </location>
</feature>
<dbReference type="Proteomes" id="UP000799750">
    <property type="component" value="Unassembled WGS sequence"/>
</dbReference>
<keyword evidence="3" id="KW-1185">Reference proteome</keyword>